<dbReference type="Gene3D" id="3.10.620.30">
    <property type="match status" value="1"/>
</dbReference>
<dbReference type="RefSeq" id="WP_119627913.1">
    <property type="nucleotide sequence ID" value="NZ_AP017928.1"/>
</dbReference>
<evidence type="ECO:0000313" key="5">
    <source>
        <dbReference type="Proteomes" id="UP000266313"/>
    </source>
</evidence>
<sequence>MSIICRLIGLFALLGISAGTAAAKANRVLKLPGNTTELVRWSPVPPHYRYQDLLPHAERMSLFQNLGYGSVTLAEKHEFVLRDDKLDEETTHSIQLYVTSSGISNGGNSGFWVDGTTQRAEILEAYVLQPDGTTIEVDPATLQITSDNSPDIFNDSYYVTVPFPQIRPGSISVLVYKTVSDLKKSPLPWSRILFPARFTPIESFQVRVDWIDNRRRPAWKTDYPELACRETPLSLSCATKKAIPPVLTERDMPSPYDVLPVLVLAEPTSWAAISATMQTLADSALSKGKEIKELAERLIRDAARPEERLNRLFAFVSRDIRYVGIEHGHSGVVPKPTTTTLAHRFGDCKDKTMLFVDLARKVGLDAYPVLTSTNRRSLSKLLLPASSYFNHMIACVKLTPNYESCVDLTDPYLSAEFLPRAIHGAVKLTVGRGTEAPGSLASETFTWKMEMKADNRLTDDGTIVETLERSYDSHWADGIRSGLESRSQVDREQWLLEDYRNIMGDKVSPSLRLAGLDHPSFPLVISSTTEFRNAFDPAQMTHIVEVDPWLRDLARSVKTTNSRYPYSFQGIDFQSQITYRLNSGARIDNLGPRVDYQSLWGSFHRYYRKERDRVTVYTELKMPRAEIPVNDIAEFNRFLELTGEETRIWFGVQRELAARQ</sequence>
<feature type="chain" id="PRO_5012154262" description="DUF3857 domain-containing protein" evidence="1">
    <location>
        <begin position="22"/>
        <end position="660"/>
    </location>
</feature>
<evidence type="ECO:0000259" key="3">
    <source>
        <dbReference type="Pfam" id="PF12969"/>
    </source>
</evidence>
<gene>
    <name evidence="4" type="ORF">sS8_0081</name>
</gene>
<dbReference type="Pfam" id="PF01841">
    <property type="entry name" value="Transglut_core"/>
    <property type="match status" value="1"/>
</dbReference>
<organism evidence="4 5">
    <name type="scientific">Methylocaldum marinum</name>
    <dbReference type="NCBI Taxonomy" id="1432792"/>
    <lineage>
        <taxon>Bacteria</taxon>
        <taxon>Pseudomonadati</taxon>
        <taxon>Pseudomonadota</taxon>
        <taxon>Gammaproteobacteria</taxon>
        <taxon>Methylococcales</taxon>
        <taxon>Methylococcaceae</taxon>
        <taxon>Methylocaldum</taxon>
    </lineage>
</organism>
<dbReference type="Gene3D" id="2.60.40.3140">
    <property type="match status" value="1"/>
</dbReference>
<dbReference type="InterPro" id="IPR002931">
    <property type="entry name" value="Transglutaminase-like"/>
</dbReference>
<dbReference type="EMBL" id="AP017928">
    <property type="protein sequence ID" value="BBA32050.1"/>
    <property type="molecule type" value="Genomic_DNA"/>
</dbReference>
<dbReference type="InterPro" id="IPR024618">
    <property type="entry name" value="DUF3857"/>
</dbReference>
<dbReference type="SUPFAM" id="SSF54001">
    <property type="entry name" value="Cysteine proteinases"/>
    <property type="match status" value="1"/>
</dbReference>
<reference evidence="4 5" key="1">
    <citation type="submission" date="2016-12" db="EMBL/GenBank/DDBJ databases">
        <title>Genome sequencing of Methylocaldum marinum.</title>
        <authorList>
            <person name="Takeuchi M."/>
            <person name="Kamagata Y."/>
            <person name="Hiraoka S."/>
            <person name="Oshima K."/>
            <person name="Hattori M."/>
            <person name="Iwasaki W."/>
        </authorList>
    </citation>
    <scope>NUCLEOTIDE SEQUENCE [LARGE SCALE GENOMIC DNA]</scope>
    <source>
        <strain evidence="4 5">S8</strain>
    </source>
</reference>
<dbReference type="Proteomes" id="UP000266313">
    <property type="component" value="Chromosome"/>
</dbReference>
<name>A0A286T7V3_9GAMM</name>
<evidence type="ECO:0000259" key="2">
    <source>
        <dbReference type="Pfam" id="PF01841"/>
    </source>
</evidence>
<evidence type="ECO:0000256" key="1">
    <source>
        <dbReference type="SAM" id="SignalP"/>
    </source>
</evidence>
<feature type="domain" description="DUF3857" evidence="3">
    <location>
        <begin position="86"/>
        <end position="217"/>
    </location>
</feature>
<feature type="domain" description="Transglutaminase-like" evidence="2">
    <location>
        <begin position="293"/>
        <end position="376"/>
    </location>
</feature>
<accession>A0A286T7V3</accession>
<dbReference type="OrthoDB" id="8595007at2"/>
<keyword evidence="5" id="KW-1185">Reference proteome</keyword>
<dbReference type="InterPro" id="IPR038765">
    <property type="entry name" value="Papain-like_cys_pep_sf"/>
</dbReference>
<dbReference type="KEGG" id="mmai:sS8_0081"/>
<protein>
    <recommendedName>
        <fullName evidence="6">DUF3857 domain-containing protein</fullName>
    </recommendedName>
</protein>
<feature type="signal peptide" evidence="1">
    <location>
        <begin position="1"/>
        <end position="21"/>
    </location>
</feature>
<keyword evidence="1" id="KW-0732">Signal</keyword>
<dbReference type="AlphaFoldDB" id="A0A286T7V3"/>
<proteinExistence type="predicted"/>
<dbReference type="Pfam" id="PF12969">
    <property type="entry name" value="DUF3857"/>
    <property type="match status" value="1"/>
</dbReference>
<evidence type="ECO:0000313" key="4">
    <source>
        <dbReference type="EMBL" id="BBA32050.1"/>
    </source>
</evidence>
<evidence type="ECO:0008006" key="6">
    <source>
        <dbReference type="Google" id="ProtNLM"/>
    </source>
</evidence>